<comment type="subcellular location">
    <subcellularLocation>
        <location evidence="2">Mitochondrion inner membrane</location>
        <topology evidence="2">Multi-pass membrane protein</topology>
    </subcellularLocation>
</comment>
<dbReference type="PANTHER" id="PTHR19271:SF16">
    <property type="entry name" value="CYTOCHROME B"/>
    <property type="match status" value="1"/>
</dbReference>
<dbReference type="SUPFAM" id="SSF81342">
    <property type="entry name" value="Transmembrane di-heme cytochromes"/>
    <property type="match status" value="1"/>
</dbReference>
<keyword evidence="6 16" id="KW-0679">Respiratory chain</keyword>
<feature type="domain" description="Cytochrome b/b6 C-terminal region profile" evidence="18">
    <location>
        <begin position="139"/>
        <end position="270"/>
    </location>
</feature>
<dbReference type="PROSITE" id="PS51002">
    <property type="entry name" value="CYTB_NTER"/>
    <property type="match status" value="1"/>
</dbReference>
<sequence>MRDVQCGWIIRFVHANGASFFFMFLYAHIGRSLYFGSYLNRAGWNIGVVLLFMSMAIAFTGYVLPWGQMSYWGATVIINMFSVIPFFGQSIVEWIMGGYVVCDATLKRFFVFHFLLPLIMVLMVALHLVYLHEGGANNPLGVSTCTVPFHPYYTWKDLWGVSVAWFFFSVVCFYFPYLFMDPVNLTPMDSMKTPPHIQPEWYFLFAYSGTSCCSSSGSRGITCSSIMSVIGFVLFTFFTCWKLLSIKILSYLPVIVLMFCLCFYFSNLGWKNSCSGAIYFCWSGFYCDLFWLFCFNSFDYICWSSIYVWLWKCLLFELVLIFSFFSVWEEKSFWWISLQGLICTTLIWLLPISLMLFFF</sequence>
<dbReference type="EMBL" id="KF750628">
    <property type="protein sequence ID" value="AHE80594.1"/>
    <property type="molecule type" value="Genomic_DNA"/>
</dbReference>
<keyword evidence="5 16" id="KW-0349">Heme</keyword>
<keyword evidence="8 16" id="KW-0479">Metal-binding</keyword>
<feature type="transmembrane region" description="Helical" evidence="16">
    <location>
        <begin position="224"/>
        <end position="244"/>
    </location>
</feature>
<evidence type="ECO:0000313" key="19">
    <source>
        <dbReference type="EMBL" id="AHE80594.1"/>
    </source>
</evidence>
<comment type="cofactor">
    <cofactor evidence="16">
        <name>heme b</name>
        <dbReference type="ChEBI" id="CHEBI:60344"/>
    </cofactor>
    <text evidence="16">Binds 2 heme groups non-covalently.</text>
</comment>
<name>A0A096XAC7_9BIVA</name>
<evidence type="ECO:0000256" key="4">
    <source>
        <dbReference type="ARBA" id="ARBA00022448"/>
    </source>
</evidence>
<evidence type="ECO:0000256" key="14">
    <source>
        <dbReference type="ARBA" id="ARBA00023128"/>
    </source>
</evidence>
<evidence type="ECO:0000256" key="2">
    <source>
        <dbReference type="ARBA" id="ARBA00004448"/>
    </source>
</evidence>
<feature type="domain" description="Cytochrome b/b6 N-terminal region profile" evidence="17">
    <location>
        <begin position="1"/>
        <end position="140"/>
    </location>
</feature>
<evidence type="ECO:0000256" key="10">
    <source>
        <dbReference type="ARBA" id="ARBA00022982"/>
    </source>
</evidence>
<dbReference type="InterPro" id="IPR005798">
    <property type="entry name" value="Cyt_b/b6_C"/>
</dbReference>
<keyword evidence="9" id="KW-0999">Mitochondrion inner membrane</keyword>
<dbReference type="PROSITE" id="PS51003">
    <property type="entry name" value="CYTB_CTER"/>
    <property type="match status" value="1"/>
</dbReference>
<evidence type="ECO:0000256" key="3">
    <source>
        <dbReference type="ARBA" id="ARBA00013531"/>
    </source>
</evidence>
<evidence type="ECO:0000256" key="9">
    <source>
        <dbReference type="ARBA" id="ARBA00022792"/>
    </source>
</evidence>
<geneLocation type="mitochondrion" evidence="19"/>
<dbReference type="AlphaFoldDB" id="A0A096XAC7"/>
<comment type="function">
    <text evidence="1 16">Component of the ubiquinol-cytochrome c reductase complex (complex III or cytochrome b-c1 complex) that is part of the mitochondrial respiratory chain. The b-c1 complex mediates electron transfer from ubiquinol to cytochrome c. Contributes to the generation of a proton gradient across the mitochondrial membrane that is then used for ATP synthesis.</text>
</comment>
<dbReference type="InterPro" id="IPR027387">
    <property type="entry name" value="Cytb/b6-like_sf"/>
</dbReference>
<keyword evidence="13" id="KW-0830">Ubiquinone</keyword>
<dbReference type="PANTHER" id="PTHR19271">
    <property type="entry name" value="CYTOCHROME B"/>
    <property type="match status" value="1"/>
</dbReference>
<dbReference type="Gene3D" id="1.20.810.10">
    <property type="entry name" value="Cytochrome Bc1 Complex, Chain C"/>
    <property type="match status" value="1"/>
</dbReference>
<keyword evidence="12 16" id="KW-0408">Iron</keyword>
<dbReference type="InterPro" id="IPR036150">
    <property type="entry name" value="Cyt_b/b6_C_sf"/>
</dbReference>
<evidence type="ECO:0000256" key="1">
    <source>
        <dbReference type="ARBA" id="ARBA00002566"/>
    </source>
</evidence>
<evidence type="ECO:0000259" key="17">
    <source>
        <dbReference type="PROSITE" id="PS51002"/>
    </source>
</evidence>
<protein>
    <recommendedName>
        <fullName evidence="3 16">Cytochrome b</fullName>
    </recommendedName>
</protein>
<feature type="transmembrane region" description="Helical" evidence="16">
    <location>
        <begin position="12"/>
        <end position="30"/>
    </location>
</feature>
<feature type="transmembrane region" description="Helical" evidence="16">
    <location>
        <begin position="109"/>
        <end position="130"/>
    </location>
</feature>
<dbReference type="GO" id="GO:0016491">
    <property type="term" value="F:oxidoreductase activity"/>
    <property type="evidence" value="ECO:0007669"/>
    <property type="project" value="UniProtKB-UniRule"/>
</dbReference>
<evidence type="ECO:0000256" key="15">
    <source>
        <dbReference type="ARBA" id="ARBA00023136"/>
    </source>
</evidence>
<evidence type="ECO:0000256" key="8">
    <source>
        <dbReference type="ARBA" id="ARBA00022723"/>
    </source>
</evidence>
<feature type="transmembrane region" description="Helical" evidence="16">
    <location>
        <begin position="42"/>
        <end position="64"/>
    </location>
</feature>
<organism evidence="19">
    <name type="scientific">Anadara kagoshimensis</name>
    <dbReference type="NCBI Taxonomy" id="1390362"/>
    <lineage>
        <taxon>Eukaryota</taxon>
        <taxon>Metazoa</taxon>
        <taxon>Spiralia</taxon>
        <taxon>Lophotrochozoa</taxon>
        <taxon>Mollusca</taxon>
        <taxon>Bivalvia</taxon>
        <taxon>Autobranchia</taxon>
        <taxon>Pteriomorphia</taxon>
        <taxon>Arcoida</taxon>
        <taxon>Arcoidea</taxon>
        <taxon>Arcidae</taxon>
        <taxon>Anadara</taxon>
    </lineage>
</organism>
<evidence type="ECO:0000256" key="12">
    <source>
        <dbReference type="ARBA" id="ARBA00023004"/>
    </source>
</evidence>
<evidence type="ECO:0000256" key="7">
    <source>
        <dbReference type="ARBA" id="ARBA00022692"/>
    </source>
</evidence>
<gene>
    <name evidence="19" type="primary">cytb</name>
</gene>
<feature type="transmembrane region" description="Helical" evidence="16">
    <location>
        <begin position="251"/>
        <end position="270"/>
    </location>
</feature>
<accession>A0A096XAC7</accession>
<evidence type="ECO:0000256" key="13">
    <source>
        <dbReference type="ARBA" id="ARBA00023075"/>
    </source>
</evidence>
<dbReference type="GO" id="GO:0006122">
    <property type="term" value="P:mitochondrial electron transport, ubiquinol to cytochrome c"/>
    <property type="evidence" value="ECO:0007669"/>
    <property type="project" value="TreeGrafter"/>
</dbReference>
<keyword evidence="4 16" id="KW-0813">Transport</keyword>
<dbReference type="SUPFAM" id="SSF81648">
    <property type="entry name" value="a domain/subunit of cytochrome bc1 complex (Ubiquinol-cytochrome c reductase)"/>
    <property type="match status" value="1"/>
</dbReference>
<dbReference type="Pfam" id="PF00033">
    <property type="entry name" value="Cytochrome_B"/>
    <property type="match status" value="1"/>
</dbReference>
<feature type="transmembrane region" description="Helical" evidence="16">
    <location>
        <begin position="306"/>
        <end position="328"/>
    </location>
</feature>
<dbReference type="InterPro" id="IPR016174">
    <property type="entry name" value="Di-haem_cyt_TM"/>
</dbReference>
<dbReference type="GO" id="GO:0046872">
    <property type="term" value="F:metal ion binding"/>
    <property type="evidence" value="ECO:0007669"/>
    <property type="project" value="UniProtKB-UniRule"/>
</dbReference>
<feature type="transmembrane region" description="Helical" evidence="16">
    <location>
        <begin position="334"/>
        <end position="358"/>
    </location>
</feature>
<keyword evidence="7 16" id="KW-0812">Transmembrane</keyword>
<dbReference type="GO" id="GO:0008121">
    <property type="term" value="F:quinol-cytochrome-c reductase activity"/>
    <property type="evidence" value="ECO:0007669"/>
    <property type="project" value="TreeGrafter"/>
</dbReference>
<proteinExistence type="inferred from homology"/>
<reference evidence="19" key="1">
    <citation type="submission" date="2013-10" db="EMBL/GenBank/DDBJ databases">
        <authorList>
            <person name="Sun S."/>
            <person name="Kong L."/>
            <person name="Yu H."/>
            <person name="Li Q."/>
        </authorList>
    </citation>
    <scope>NUCLEOTIDE SEQUENCE</scope>
</reference>
<feature type="transmembrane region" description="Helical" evidence="16">
    <location>
        <begin position="158"/>
        <end position="180"/>
    </location>
</feature>
<keyword evidence="11 16" id="KW-1133">Transmembrane helix</keyword>
<dbReference type="Pfam" id="PF00032">
    <property type="entry name" value="Cytochrom_B_C"/>
    <property type="match status" value="1"/>
</dbReference>
<evidence type="ECO:0000256" key="11">
    <source>
        <dbReference type="ARBA" id="ARBA00022989"/>
    </source>
</evidence>
<keyword evidence="10 16" id="KW-0249">Electron transport</keyword>
<feature type="transmembrane region" description="Helical" evidence="16">
    <location>
        <begin position="70"/>
        <end position="88"/>
    </location>
</feature>
<keyword evidence="14 16" id="KW-0496">Mitochondrion</keyword>
<evidence type="ECO:0000256" key="6">
    <source>
        <dbReference type="ARBA" id="ARBA00022660"/>
    </source>
</evidence>
<evidence type="ECO:0000256" key="16">
    <source>
        <dbReference type="RuleBase" id="RU362117"/>
    </source>
</evidence>
<dbReference type="GO" id="GO:0005743">
    <property type="term" value="C:mitochondrial inner membrane"/>
    <property type="evidence" value="ECO:0007669"/>
    <property type="project" value="UniProtKB-SubCell"/>
</dbReference>
<evidence type="ECO:0000256" key="5">
    <source>
        <dbReference type="ARBA" id="ARBA00022617"/>
    </source>
</evidence>
<feature type="transmembrane region" description="Helical" evidence="16">
    <location>
        <begin position="276"/>
        <end position="294"/>
    </location>
</feature>
<dbReference type="InterPro" id="IPR005797">
    <property type="entry name" value="Cyt_b/b6_N"/>
</dbReference>
<comment type="similarity">
    <text evidence="16">Belongs to the cytochrome b family.</text>
</comment>
<keyword evidence="15 16" id="KW-0472">Membrane</keyword>
<evidence type="ECO:0000259" key="18">
    <source>
        <dbReference type="PROSITE" id="PS51003"/>
    </source>
</evidence>